<accession>A0A2P2JJ94</accession>
<protein>
    <submittedName>
        <fullName evidence="1">Sec14 cytosolic factor</fullName>
    </submittedName>
</protein>
<organism evidence="1">
    <name type="scientific">Rhizophora mucronata</name>
    <name type="common">Asiatic mangrove</name>
    <dbReference type="NCBI Taxonomy" id="61149"/>
    <lineage>
        <taxon>Eukaryota</taxon>
        <taxon>Viridiplantae</taxon>
        <taxon>Streptophyta</taxon>
        <taxon>Embryophyta</taxon>
        <taxon>Tracheophyta</taxon>
        <taxon>Spermatophyta</taxon>
        <taxon>Magnoliopsida</taxon>
        <taxon>eudicotyledons</taxon>
        <taxon>Gunneridae</taxon>
        <taxon>Pentapetalae</taxon>
        <taxon>rosids</taxon>
        <taxon>fabids</taxon>
        <taxon>Malpighiales</taxon>
        <taxon>Rhizophoraceae</taxon>
        <taxon>Rhizophora</taxon>
    </lineage>
</organism>
<sequence length="32" mass="3828">MFKLYVVKFLLSWNEDAKLGFENFLCLCSRVL</sequence>
<proteinExistence type="predicted"/>
<evidence type="ECO:0000313" key="1">
    <source>
        <dbReference type="EMBL" id="MBW93552.1"/>
    </source>
</evidence>
<reference evidence="1" key="1">
    <citation type="submission" date="2018-02" db="EMBL/GenBank/DDBJ databases">
        <title>Rhizophora mucronata_Transcriptome.</title>
        <authorList>
            <person name="Meera S.P."/>
            <person name="Sreeshan A."/>
            <person name="Augustine A."/>
        </authorList>
    </citation>
    <scope>NUCLEOTIDE SEQUENCE</scope>
    <source>
        <tissue evidence="1">Leaf</tissue>
    </source>
</reference>
<name>A0A2P2JJ94_RHIMU</name>
<dbReference type="AlphaFoldDB" id="A0A2P2JJ94"/>
<dbReference type="EMBL" id="GGEC01013069">
    <property type="protein sequence ID" value="MBW93552.1"/>
    <property type="molecule type" value="Transcribed_RNA"/>
</dbReference>